<name>A0A1W1HH46_9BACT</name>
<dbReference type="EMBL" id="FWEV01000284">
    <property type="protein sequence ID" value="SLM31753.1"/>
    <property type="molecule type" value="Genomic_DNA"/>
</dbReference>
<dbReference type="STRING" id="1246637.MTBBW1_420018"/>
<sequence>MERECVIFDKKKVGKQVWEHYTETYDYFQKLHDAGYLSDTI</sequence>
<evidence type="ECO:0000313" key="1">
    <source>
        <dbReference type="EMBL" id="SLM31753.1"/>
    </source>
</evidence>
<gene>
    <name evidence="1" type="ORF">MTBBW1_420018</name>
</gene>
<dbReference type="AlphaFoldDB" id="A0A1W1HH46"/>
<accession>A0A1W1HH46</accession>
<dbReference type="Proteomes" id="UP000191931">
    <property type="component" value="Unassembled WGS sequence"/>
</dbReference>
<proteinExistence type="predicted"/>
<organism evidence="1 2">
    <name type="scientific">Desulfamplus magnetovallimortis</name>
    <dbReference type="NCBI Taxonomy" id="1246637"/>
    <lineage>
        <taxon>Bacteria</taxon>
        <taxon>Pseudomonadati</taxon>
        <taxon>Thermodesulfobacteriota</taxon>
        <taxon>Desulfobacteria</taxon>
        <taxon>Desulfobacterales</taxon>
        <taxon>Desulfobacteraceae</taxon>
        <taxon>Desulfamplus</taxon>
    </lineage>
</organism>
<keyword evidence="2" id="KW-1185">Reference proteome</keyword>
<protein>
    <submittedName>
        <fullName evidence="1">Uncharacterized protein</fullName>
    </submittedName>
</protein>
<reference evidence="1 2" key="1">
    <citation type="submission" date="2017-03" db="EMBL/GenBank/DDBJ databases">
        <authorList>
            <person name="Afonso C.L."/>
            <person name="Miller P.J."/>
            <person name="Scott M.A."/>
            <person name="Spackman E."/>
            <person name="Goraichik I."/>
            <person name="Dimitrov K.M."/>
            <person name="Suarez D.L."/>
            <person name="Swayne D.E."/>
        </authorList>
    </citation>
    <scope>NUCLEOTIDE SEQUENCE [LARGE SCALE GENOMIC DNA]</scope>
    <source>
        <strain evidence="1">PRJEB14757</strain>
    </source>
</reference>
<evidence type="ECO:0000313" key="2">
    <source>
        <dbReference type="Proteomes" id="UP000191931"/>
    </source>
</evidence>